<evidence type="ECO:0000313" key="3">
    <source>
        <dbReference type="EMBL" id="RKO92145.1"/>
    </source>
</evidence>
<feature type="domain" description="USP8 dimerisation" evidence="2">
    <location>
        <begin position="30"/>
        <end position="117"/>
    </location>
</feature>
<sequence length="634" mass="67063">MAGSAHKPASFRPRTTAQLREDAQSGLQKQIATTSSSKLLCRTAGQLLTSGEENFLAEDHETAYINLMRGITLVLETIPARKDGKEVVKEEAYSKLRKRAEPLMGKLEELSKIIKERCDEWDRNSNLSPPTPGSTSPKPVPVAAARRPSTNSSTNGSGTAVSKSGQGLATPPRRSSSASASASITRAAVSGNVSSLLPPPGPPRGAQPHSPFPANAPASTSSAASVVRASSPSSFLHSTSDSHAERGYTPPAVFRPSSNPPPLSASTNSLSAAELFDILLRSEASVLVLDVRPMEDFLGGHMKWRRKRRIGGEFGGGVVQLEPEWFGQESMKSLSSADIENYISNFSSSSNLPQHLFATRHTFDLVVYADSSSSTLSASQSLRPLVQAIYGMEVHRPLRRAPVLLEGGFEAWERLLNDRQEPPAAWIEIGEGCGGEDEDPGAWVGPIPPRQGAGGQTGGGGGGRVPDGGPTAYGGGALESPGYMRSSHDYILRAHQQFPVVPAFLPASLPTPSQPPVVLSTASSGPNPFTAGPASSYSTAPISSYTNASTTFASASQTLSVPAPIVTPTPYSATRYTHLASPFDNPFYNFHTAQNSSAQQQQQQQPIYPNAVTPDAPSHPSSGVQQSQYRAGMT</sequence>
<protein>
    <recommendedName>
        <fullName evidence="2">USP8 dimerisation domain-containing protein</fullName>
    </recommendedName>
</protein>
<organism evidence="3 4">
    <name type="scientific">Blyttiomyces helicus</name>
    <dbReference type="NCBI Taxonomy" id="388810"/>
    <lineage>
        <taxon>Eukaryota</taxon>
        <taxon>Fungi</taxon>
        <taxon>Fungi incertae sedis</taxon>
        <taxon>Chytridiomycota</taxon>
        <taxon>Chytridiomycota incertae sedis</taxon>
        <taxon>Chytridiomycetes</taxon>
        <taxon>Chytridiomycetes incertae sedis</taxon>
        <taxon>Blyttiomyces</taxon>
    </lineage>
</organism>
<reference evidence="4" key="1">
    <citation type="journal article" date="2018" name="Nat. Microbiol.">
        <title>Leveraging single-cell genomics to expand the fungal tree of life.</title>
        <authorList>
            <person name="Ahrendt S.R."/>
            <person name="Quandt C.A."/>
            <person name="Ciobanu D."/>
            <person name="Clum A."/>
            <person name="Salamov A."/>
            <person name="Andreopoulos B."/>
            <person name="Cheng J.F."/>
            <person name="Woyke T."/>
            <person name="Pelin A."/>
            <person name="Henrissat B."/>
            <person name="Reynolds N.K."/>
            <person name="Benny G.L."/>
            <person name="Smith M.E."/>
            <person name="James T.Y."/>
            <person name="Grigoriev I.V."/>
        </authorList>
    </citation>
    <scope>NUCLEOTIDE SEQUENCE [LARGE SCALE GENOMIC DNA]</scope>
</reference>
<feature type="region of interest" description="Disordered" evidence="1">
    <location>
        <begin position="441"/>
        <end position="479"/>
    </location>
</feature>
<feature type="region of interest" description="Disordered" evidence="1">
    <location>
        <begin position="1"/>
        <end position="24"/>
    </location>
</feature>
<feature type="region of interest" description="Disordered" evidence="1">
    <location>
        <begin position="594"/>
        <end position="634"/>
    </location>
</feature>
<feature type="compositionally biased region" description="Low complexity" evidence="1">
    <location>
        <begin position="169"/>
        <end position="188"/>
    </location>
</feature>
<evidence type="ECO:0000313" key="4">
    <source>
        <dbReference type="Proteomes" id="UP000269721"/>
    </source>
</evidence>
<feature type="compositionally biased region" description="Low complexity" evidence="1">
    <location>
        <begin position="133"/>
        <end position="159"/>
    </location>
</feature>
<evidence type="ECO:0000259" key="2">
    <source>
        <dbReference type="Pfam" id="PF08969"/>
    </source>
</evidence>
<feature type="non-terminal residue" evidence="3">
    <location>
        <position position="634"/>
    </location>
</feature>
<dbReference type="EMBL" id="KZ994758">
    <property type="protein sequence ID" value="RKO92145.1"/>
    <property type="molecule type" value="Genomic_DNA"/>
</dbReference>
<feature type="compositionally biased region" description="Low complexity" evidence="1">
    <location>
        <begin position="206"/>
        <end position="234"/>
    </location>
</feature>
<dbReference type="InterPro" id="IPR036873">
    <property type="entry name" value="Rhodanese-like_dom_sf"/>
</dbReference>
<dbReference type="AlphaFoldDB" id="A0A4P9WJB8"/>
<evidence type="ECO:0000256" key="1">
    <source>
        <dbReference type="SAM" id="MobiDB-lite"/>
    </source>
</evidence>
<dbReference type="Pfam" id="PF08969">
    <property type="entry name" value="USP8_dimer"/>
    <property type="match status" value="1"/>
</dbReference>
<keyword evidence="4" id="KW-1185">Reference proteome</keyword>
<dbReference type="Gene3D" id="1.20.58.80">
    <property type="entry name" value="Phosphotransferase system, lactose/cellobiose-type IIA subunit"/>
    <property type="match status" value="1"/>
</dbReference>
<name>A0A4P9WJB8_9FUNG</name>
<dbReference type="SUPFAM" id="SSF140856">
    <property type="entry name" value="USP8 N-terminal domain-like"/>
    <property type="match status" value="1"/>
</dbReference>
<feature type="compositionally biased region" description="Gly residues" evidence="1">
    <location>
        <begin position="452"/>
        <end position="477"/>
    </location>
</feature>
<dbReference type="InterPro" id="IPR015063">
    <property type="entry name" value="USP8_dimer"/>
</dbReference>
<proteinExistence type="predicted"/>
<feature type="region of interest" description="Disordered" evidence="1">
    <location>
        <begin position="122"/>
        <end position="266"/>
    </location>
</feature>
<dbReference type="SUPFAM" id="SSF52821">
    <property type="entry name" value="Rhodanese/Cell cycle control phosphatase"/>
    <property type="match status" value="1"/>
</dbReference>
<dbReference type="Gene3D" id="3.40.250.10">
    <property type="entry name" value="Rhodanese-like domain"/>
    <property type="match status" value="1"/>
</dbReference>
<gene>
    <name evidence="3" type="ORF">BDK51DRAFT_27904</name>
</gene>
<dbReference type="OrthoDB" id="2162285at2759"/>
<accession>A0A4P9WJB8</accession>
<feature type="compositionally biased region" description="Polar residues" evidence="1">
    <location>
        <begin position="619"/>
        <end position="634"/>
    </location>
</feature>
<dbReference type="Proteomes" id="UP000269721">
    <property type="component" value="Unassembled WGS sequence"/>
</dbReference>